<proteinExistence type="predicted"/>
<feature type="region of interest" description="Disordered" evidence="1">
    <location>
        <begin position="500"/>
        <end position="521"/>
    </location>
</feature>
<feature type="compositionally biased region" description="Polar residues" evidence="1">
    <location>
        <begin position="442"/>
        <end position="453"/>
    </location>
</feature>
<feature type="compositionally biased region" description="Polar residues" evidence="1">
    <location>
        <begin position="421"/>
        <end position="432"/>
    </location>
</feature>
<feature type="compositionally biased region" description="Pro residues" evidence="1">
    <location>
        <begin position="382"/>
        <end position="391"/>
    </location>
</feature>
<feature type="compositionally biased region" description="Polar residues" evidence="1">
    <location>
        <begin position="22"/>
        <end position="43"/>
    </location>
</feature>
<feature type="compositionally biased region" description="Polar residues" evidence="1">
    <location>
        <begin position="354"/>
        <end position="364"/>
    </location>
</feature>
<organism evidence="2 3">
    <name type="scientific">Lasallia pustulata</name>
    <dbReference type="NCBI Taxonomy" id="136370"/>
    <lineage>
        <taxon>Eukaryota</taxon>
        <taxon>Fungi</taxon>
        <taxon>Dikarya</taxon>
        <taxon>Ascomycota</taxon>
        <taxon>Pezizomycotina</taxon>
        <taxon>Lecanoromycetes</taxon>
        <taxon>OSLEUM clade</taxon>
        <taxon>Umbilicariomycetidae</taxon>
        <taxon>Umbilicariales</taxon>
        <taxon>Umbilicariaceae</taxon>
        <taxon>Lasallia</taxon>
    </lineage>
</organism>
<comment type="caution">
    <text evidence="2">The sequence shown here is derived from an EMBL/GenBank/DDBJ whole genome shotgun (WGS) entry which is preliminary data.</text>
</comment>
<feature type="compositionally biased region" description="Basic and acidic residues" evidence="1">
    <location>
        <begin position="215"/>
        <end position="224"/>
    </location>
</feature>
<dbReference type="Proteomes" id="UP000324767">
    <property type="component" value="Unassembled WGS sequence"/>
</dbReference>
<dbReference type="AlphaFoldDB" id="A0A5M8PDG1"/>
<sequence>MPPGAGNTTKNPRGGRRRARNVTATPPSEGTSIQDSTNTTTNGKPERTRKQPRRNLPRQTSESAQGSDYDSAIPPMTPPRPLAQGEHMRSKGTESGAESVSAIAANTAIAAETFEYAGISSPSTKPKVNRTPRPNPRTNSATPVRPGNTPVQAYAGPTFHASPAPSSLPMPKFFSKSVPDINRKNSLKAMMEEDQSEKSSEKSEESPTIMSAQRASERQVREESPLDIFFNADREEKNKRRQGSEYGIAADDFGSGRPAMNALQQGQRSPLRDHAYRHSRHPTDSSAGGLFAMEMDGAASPSNAYSQAFPTPYHYNEDITRPGSAPSHLMAATGHDEEQRKAKTLALKKLLLSPQPQRATTSPALFSAPNLGGETGASLSPSPSPRRPPPSRVTSGPFASGPANTPPSTGGQMFHHASFPFLQQSLAATANGSPRPRPPSSNLRQEVTPSTTPIRAELPALPSTPTPSRVSNPYEATRAVQNNHNVHLNGNTNARASTYASAQPYSDGSTFPTREVSSVKTMEDDLRRILKLEILGSDGAPGVRS</sequence>
<feature type="region of interest" description="Disordered" evidence="1">
    <location>
        <begin position="1"/>
        <end position="99"/>
    </location>
</feature>
<feature type="region of interest" description="Disordered" evidence="1">
    <location>
        <begin position="115"/>
        <end position="289"/>
    </location>
</feature>
<name>A0A5M8PDG1_9LECA</name>
<feature type="compositionally biased region" description="Polar residues" evidence="1">
    <location>
        <begin position="500"/>
        <end position="520"/>
    </location>
</feature>
<evidence type="ECO:0000256" key="1">
    <source>
        <dbReference type="SAM" id="MobiDB-lite"/>
    </source>
</evidence>
<feature type="compositionally biased region" description="Polar residues" evidence="1">
    <location>
        <begin position="1"/>
        <end position="11"/>
    </location>
</feature>
<dbReference type="EMBL" id="VXIT01000019">
    <property type="protein sequence ID" value="KAA6407265.1"/>
    <property type="molecule type" value="Genomic_DNA"/>
</dbReference>
<feature type="compositionally biased region" description="Polar residues" evidence="1">
    <location>
        <begin position="402"/>
        <end position="411"/>
    </location>
</feature>
<feature type="compositionally biased region" description="Basic and acidic residues" evidence="1">
    <location>
        <begin position="196"/>
        <end position="205"/>
    </location>
</feature>
<evidence type="ECO:0008006" key="4">
    <source>
        <dbReference type="Google" id="ProtNLM"/>
    </source>
</evidence>
<feature type="compositionally biased region" description="Polar residues" evidence="1">
    <location>
        <begin position="57"/>
        <end position="68"/>
    </location>
</feature>
<dbReference type="GO" id="GO:0016071">
    <property type="term" value="P:mRNA metabolic process"/>
    <property type="evidence" value="ECO:0007669"/>
    <property type="project" value="UniProtKB-ARBA"/>
</dbReference>
<dbReference type="OrthoDB" id="2142961at2759"/>
<dbReference type="InterPro" id="IPR028322">
    <property type="entry name" value="PNRC-like_rgn"/>
</dbReference>
<accession>A0A5M8PDG1</accession>
<dbReference type="Pfam" id="PF15365">
    <property type="entry name" value="PNRC"/>
    <property type="match status" value="1"/>
</dbReference>
<reference evidence="2 3" key="1">
    <citation type="submission" date="2019-09" db="EMBL/GenBank/DDBJ databases">
        <title>The hologenome of the rock-dwelling lichen Lasallia pustulata.</title>
        <authorList>
            <person name="Greshake Tzovaras B."/>
            <person name="Segers F."/>
            <person name="Bicker A."/>
            <person name="Dal Grande F."/>
            <person name="Otte J."/>
            <person name="Hankeln T."/>
            <person name="Schmitt I."/>
            <person name="Ebersberger I."/>
        </authorList>
    </citation>
    <scope>NUCLEOTIDE SEQUENCE [LARGE SCALE GENOMIC DNA]</scope>
    <source>
        <strain evidence="2">A1-1</strain>
    </source>
</reference>
<protein>
    <recommendedName>
        <fullName evidence="4">Proteophosphoglycan 5</fullName>
    </recommendedName>
</protein>
<feature type="region of interest" description="Disordered" evidence="1">
    <location>
        <begin position="316"/>
        <end position="472"/>
    </location>
</feature>
<evidence type="ECO:0000313" key="3">
    <source>
        <dbReference type="Proteomes" id="UP000324767"/>
    </source>
</evidence>
<gene>
    <name evidence="2" type="ORF">FRX48_09067</name>
</gene>
<evidence type="ECO:0000313" key="2">
    <source>
        <dbReference type="EMBL" id="KAA6407265.1"/>
    </source>
</evidence>